<feature type="compositionally biased region" description="Low complexity" evidence="2">
    <location>
        <begin position="722"/>
        <end position="732"/>
    </location>
</feature>
<evidence type="ECO:0000256" key="2">
    <source>
        <dbReference type="SAM" id="MobiDB-lite"/>
    </source>
</evidence>
<dbReference type="GO" id="GO:0045944">
    <property type="term" value="P:positive regulation of transcription by RNA polymerase II"/>
    <property type="evidence" value="ECO:0007669"/>
    <property type="project" value="TreeGrafter"/>
</dbReference>
<feature type="compositionally biased region" description="Low complexity" evidence="2">
    <location>
        <begin position="70"/>
        <end position="106"/>
    </location>
</feature>
<evidence type="ECO:0000256" key="1">
    <source>
        <dbReference type="ARBA" id="ARBA00006481"/>
    </source>
</evidence>
<feature type="compositionally biased region" description="Basic and acidic residues" evidence="2">
    <location>
        <begin position="733"/>
        <end position="750"/>
    </location>
</feature>
<dbReference type="Pfam" id="PF15440">
    <property type="entry name" value="THRAP3_BCLAF1"/>
    <property type="match status" value="1"/>
</dbReference>
<feature type="compositionally biased region" description="Polar residues" evidence="2">
    <location>
        <begin position="210"/>
        <end position="223"/>
    </location>
</feature>
<feature type="region of interest" description="Disordered" evidence="2">
    <location>
        <begin position="855"/>
        <end position="899"/>
    </location>
</feature>
<feature type="compositionally biased region" description="Basic residues" evidence="2">
    <location>
        <begin position="707"/>
        <end position="721"/>
    </location>
</feature>
<sequence length="899" mass="102379">MKKHDSSRSRSRSRSHSPPHNREKKYPRGYQNNREYRGYHRGFRRPYNFRGRGRGFFPRGRYQRGGGGYNNNNNFRPWNWKNYKQNPQKQQQYQQQQQQQQQQQNYSRGRSHNFQKRSGSPPRGHSHHSDRSSSPLSRHSQHSSSSSHSSPKCRETLFPTNQNSKDVKEEPSASKEVLKEAGGDGEPVELTRVLAGDAKEGTDSGKTEGNRQSLTDCSSSPKRTSPVIVGQNSQTTNQSSPSLKTTNDMSNGAPSWQKVCSSSPTKKTSREGLNPMLSSFDFFSNEEYLDGDKTAISIAFGKFLEEQNKKAKSWENGKNTESNDVVMEQGKLNGNTKIISDSVSRKYKEDSGVSLNSFLKASPFLSADGEEGEEDDEMMVKSHSKSLQKDWHNEDESFKSKIRVTHSAREMFGECFSKWQNSQVANSDLEAMAEDIYLSRKQDKVVALAAALNKRELAGKFEELSPDLGGKARKLAKSPSIPSPSPPPRRNSDREMFMIRSEDSPFTSSRKQEAKVNVRMDFLGESLISSSDVLAEERQLSQDLVQSSKKDQEFRSIFQHVQNANIQRSPSELFAQHIVTIVHHIKAQHFPSCGMTLNERFTMYQRRAAEREMMKPRKSPEIHRRIDVSPRAFMKHSQLFEAMKSSEDGTYKDGGEKMKGEPMDLRLDIERRKKYSTHERDYNPDRGRDTGDSPDSSKERSVEKSSKCHKKSKKSKKKRSRSSSSSSSSSSKSQKEDVPHGKSEPKDKGFNRARLGQMESSESVERGGPRGGFQVRIRGRGWNRGNYQGNCSQSNNMPNMAAHPKNEDWDPEYTPKSRKYYLHDDRDGEFKWVDNRGRGRGSFLRGRARFIIRKATGGPNSISPKWAHDKFQVNGEQGGEQEEETEQDHKDEEIDGEHT</sequence>
<feature type="region of interest" description="Disordered" evidence="2">
    <location>
        <begin position="1"/>
        <end position="274"/>
    </location>
</feature>
<feature type="compositionally biased region" description="Low complexity" evidence="2">
    <location>
        <begin position="132"/>
        <end position="150"/>
    </location>
</feature>
<dbReference type="PANTHER" id="PTHR15268:SF16">
    <property type="entry name" value="THYROID HORMONE RECEPTOR-ASSOCIATED PROTEIN 3"/>
    <property type="match status" value="1"/>
</dbReference>
<reference evidence="3" key="2">
    <citation type="submission" date="2025-08" db="UniProtKB">
        <authorList>
            <consortium name="Ensembl"/>
        </authorList>
    </citation>
    <scope>IDENTIFICATION</scope>
</reference>
<gene>
    <name evidence="3" type="primary">THRAP3</name>
    <name evidence="3" type="synonym">thrap3a</name>
</gene>
<feature type="compositionally biased region" description="Basic and acidic residues" evidence="2">
    <location>
        <begin position="887"/>
        <end position="899"/>
    </location>
</feature>
<dbReference type="GO" id="GO:0003677">
    <property type="term" value="F:DNA binding"/>
    <property type="evidence" value="ECO:0007669"/>
    <property type="project" value="TreeGrafter"/>
</dbReference>
<feature type="compositionally biased region" description="Low complexity" evidence="2">
    <location>
        <begin position="45"/>
        <end position="60"/>
    </location>
</feature>
<keyword evidence="4" id="KW-1185">Reference proteome</keyword>
<dbReference type="InterPro" id="IPR029199">
    <property type="entry name" value="THRAP3_BCLAF1"/>
</dbReference>
<accession>A0A671XER7</accession>
<feature type="compositionally biased region" description="Polar residues" evidence="2">
    <location>
        <begin position="785"/>
        <end position="798"/>
    </location>
</feature>
<evidence type="ECO:0000313" key="3">
    <source>
        <dbReference type="Ensembl" id="ENSSAUP00010049628.1"/>
    </source>
</evidence>
<dbReference type="PANTHER" id="PTHR15268">
    <property type="entry name" value="THRAP3/BCLAF1"/>
    <property type="match status" value="1"/>
</dbReference>
<dbReference type="Ensembl" id="ENSSAUT00010052220.1">
    <property type="protein sequence ID" value="ENSSAUP00010049628.1"/>
    <property type="gene ID" value="ENSSAUG00010020723.1"/>
</dbReference>
<dbReference type="GO" id="GO:0003712">
    <property type="term" value="F:transcription coregulator activity"/>
    <property type="evidence" value="ECO:0007669"/>
    <property type="project" value="TreeGrafter"/>
</dbReference>
<name>A0A671XER7_SPAAU</name>
<evidence type="ECO:0000313" key="4">
    <source>
        <dbReference type="Proteomes" id="UP000472265"/>
    </source>
</evidence>
<feature type="region of interest" description="Disordered" evidence="2">
    <location>
        <begin position="641"/>
        <end position="813"/>
    </location>
</feature>
<feature type="compositionally biased region" description="Basic and acidic residues" evidence="2">
    <location>
        <begin position="644"/>
        <end position="706"/>
    </location>
</feature>
<feature type="compositionally biased region" description="Basic residues" evidence="2">
    <location>
        <begin position="9"/>
        <end position="19"/>
    </location>
</feature>
<comment type="similarity">
    <text evidence="1">Belongs to the BCLAF1/THRAP3 family.</text>
</comment>
<organism evidence="3 4">
    <name type="scientific">Sparus aurata</name>
    <name type="common">Gilthead sea bream</name>
    <dbReference type="NCBI Taxonomy" id="8175"/>
    <lineage>
        <taxon>Eukaryota</taxon>
        <taxon>Metazoa</taxon>
        <taxon>Chordata</taxon>
        <taxon>Craniata</taxon>
        <taxon>Vertebrata</taxon>
        <taxon>Euteleostomi</taxon>
        <taxon>Actinopterygii</taxon>
        <taxon>Neopterygii</taxon>
        <taxon>Teleostei</taxon>
        <taxon>Neoteleostei</taxon>
        <taxon>Acanthomorphata</taxon>
        <taxon>Eupercaria</taxon>
        <taxon>Spariformes</taxon>
        <taxon>Sparidae</taxon>
        <taxon>Sparus</taxon>
    </lineage>
</organism>
<dbReference type="GeneID" id="115566873"/>
<feature type="compositionally biased region" description="Polar residues" evidence="2">
    <location>
        <begin position="241"/>
        <end position="266"/>
    </location>
</feature>
<reference evidence="3" key="3">
    <citation type="submission" date="2025-09" db="UniProtKB">
        <authorList>
            <consortium name="Ensembl"/>
        </authorList>
    </citation>
    <scope>IDENTIFICATION</scope>
</reference>
<feature type="compositionally biased region" description="Basic and acidic residues" evidence="2">
    <location>
        <begin position="165"/>
        <end position="182"/>
    </location>
</feature>
<protein>
    <submittedName>
        <fullName evidence="3">Thyroid hormone receptor associated protein 3</fullName>
    </submittedName>
</protein>
<feature type="region of interest" description="Disordered" evidence="2">
    <location>
        <begin position="469"/>
        <end position="494"/>
    </location>
</feature>
<feature type="compositionally biased region" description="Low complexity" evidence="2">
    <location>
        <begin position="231"/>
        <end position="240"/>
    </location>
</feature>
<proteinExistence type="inferred from homology"/>
<dbReference type="RefSeq" id="XP_030248773.1">
    <property type="nucleotide sequence ID" value="XM_030392913.1"/>
</dbReference>
<dbReference type="GeneTree" id="ENSGT00950000183163"/>
<dbReference type="GO" id="GO:0016592">
    <property type="term" value="C:mediator complex"/>
    <property type="evidence" value="ECO:0007669"/>
    <property type="project" value="TreeGrafter"/>
</dbReference>
<reference evidence="3" key="1">
    <citation type="submission" date="2021-04" db="EMBL/GenBank/DDBJ databases">
        <authorList>
            <consortium name="Wellcome Sanger Institute Data Sharing"/>
        </authorList>
    </citation>
    <scope>NUCLEOTIDE SEQUENCE [LARGE SCALE GENOMIC DNA]</scope>
</reference>
<dbReference type="AlphaFoldDB" id="A0A671XER7"/>
<dbReference type="Proteomes" id="UP000472265">
    <property type="component" value="Chromosome 17"/>
</dbReference>
<feature type="compositionally biased region" description="Basic and acidic residues" evidence="2">
    <location>
        <begin position="197"/>
        <end position="209"/>
    </location>
</feature>